<dbReference type="Proteomes" id="UP000007322">
    <property type="component" value="Chromosome 4"/>
</dbReference>
<dbReference type="AlphaFoldDB" id="G2QGF1"/>
<dbReference type="GeneID" id="11510160"/>
<dbReference type="VEuPathDB" id="FungiDB:MYCTH_2305993"/>
<dbReference type="OrthoDB" id="10039566at2759"/>
<accession>G2QGF1</accession>
<feature type="region of interest" description="Disordered" evidence="1">
    <location>
        <begin position="426"/>
        <end position="449"/>
    </location>
</feature>
<sequence>MATQPTTTTTTTTTPPTTTGPQGPVANAAGTRPENVLDDASSLNDGVHEKGAPVGLSKREKAKQHFRRFWWAYVLALVIFLAIFLPILFKVIIPAIIRNVVKDQELPVRGGALNFTAPTHLNMSMDTMLDTPLGVKIDSVPLNLYQPPADPEHDDTDVKGPFLRLQMPDQHVNGETKIHAPEQVVQVLNQTQITAWFNEFFDKELVDLHIKANDMSVHLGALDYKVDMDKTVKVPGLNYLKGFGVIDMKFSIPAEPSGRNLRGHLLIPNAGVIALGMGNVSFNIMAGDVNLGLVRLYDFDLRPGNNTPAFDGEFYFDQLIPNLPAILDSQRSALAEGVVELHAKGNSTINYGRHIPYIEGVLNIKRVPMRIPVTTLLVDLMEALVSHGDGNGNGTSSQGVPLLDHLGDVLGNRTLFEQMLSHWDSTGGGGDDAKGSASGGKKSSSLTRSVRRSMHTNILKLGLRRLRSKF</sequence>
<gene>
    <name evidence="3" type="ORF">MYCTH_2305993</name>
</gene>
<protein>
    <submittedName>
        <fullName evidence="3">Uncharacterized protein</fullName>
    </submittedName>
</protein>
<dbReference type="InParanoid" id="G2QGF1"/>
<dbReference type="STRING" id="573729.G2QGF1"/>
<evidence type="ECO:0000313" key="3">
    <source>
        <dbReference type="EMBL" id="AEO58565.1"/>
    </source>
</evidence>
<keyword evidence="2" id="KW-1133">Transmembrane helix</keyword>
<dbReference type="EMBL" id="CP003005">
    <property type="protein sequence ID" value="AEO58565.1"/>
    <property type="molecule type" value="Genomic_DNA"/>
</dbReference>
<reference evidence="3 4" key="1">
    <citation type="journal article" date="2011" name="Nat. Biotechnol.">
        <title>Comparative genomic analysis of the thermophilic biomass-degrading fungi Myceliophthora thermophila and Thielavia terrestris.</title>
        <authorList>
            <person name="Berka R.M."/>
            <person name="Grigoriev I.V."/>
            <person name="Otillar R."/>
            <person name="Salamov A."/>
            <person name="Grimwood J."/>
            <person name="Reid I."/>
            <person name="Ishmael N."/>
            <person name="John T."/>
            <person name="Darmond C."/>
            <person name="Moisan M.-C."/>
            <person name="Henrissat B."/>
            <person name="Coutinho P.M."/>
            <person name="Lombard V."/>
            <person name="Natvig D.O."/>
            <person name="Lindquist E."/>
            <person name="Schmutz J."/>
            <person name="Lucas S."/>
            <person name="Harris P."/>
            <person name="Powlowski J."/>
            <person name="Bellemare A."/>
            <person name="Taylor D."/>
            <person name="Butler G."/>
            <person name="de Vries R.P."/>
            <person name="Allijn I.E."/>
            <person name="van den Brink J."/>
            <person name="Ushinsky S."/>
            <person name="Storms R."/>
            <person name="Powell A.J."/>
            <person name="Paulsen I.T."/>
            <person name="Elbourne L.D.H."/>
            <person name="Baker S.E."/>
            <person name="Magnuson J."/>
            <person name="LaBoissiere S."/>
            <person name="Clutterbuck A.J."/>
            <person name="Martinez D."/>
            <person name="Wogulis M."/>
            <person name="de Leon A.L."/>
            <person name="Rey M.W."/>
            <person name="Tsang A."/>
        </authorList>
    </citation>
    <scope>NUCLEOTIDE SEQUENCE [LARGE SCALE GENOMIC DNA]</scope>
    <source>
        <strain evidence="4">ATCC 42464 / BCRC 31852 / DSM 1799</strain>
    </source>
</reference>
<dbReference type="InterPro" id="IPR046368">
    <property type="entry name" value="Tag1"/>
</dbReference>
<feature type="region of interest" description="Disordered" evidence="1">
    <location>
        <begin position="1"/>
        <end position="58"/>
    </location>
</feature>
<keyword evidence="4" id="KW-1185">Reference proteome</keyword>
<feature type="compositionally biased region" description="Low complexity" evidence="1">
    <location>
        <begin position="435"/>
        <end position="445"/>
    </location>
</feature>
<evidence type="ECO:0000256" key="1">
    <source>
        <dbReference type="SAM" id="MobiDB-lite"/>
    </source>
</evidence>
<feature type="compositionally biased region" description="Low complexity" evidence="1">
    <location>
        <begin position="1"/>
        <end position="24"/>
    </location>
</feature>
<keyword evidence="2" id="KW-0472">Membrane</keyword>
<dbReference type="PANTHER" id="PTHR35895">
    <property type="entry name" value="CHROMOSOME 16, WHOLE GENOME SHOTGUN SEQUENCE"/>
    <property type="match status" value="1"/>
</dbReference>
<dbReference type="GO" id="GO:0000329">
    <property type="term" value="C:fungal-type vacuole membrane"/>
    <property type="evidence" value="ECO:0007669"/>
    <property type="project" value="InterPro"/>
</dbReference>
<feature type="transmembrane region" description="Helical" evidence="2">
    <location>
        <begin position="69"/>
        <end position="89"/>
    </location>
</feature>
<organism evidence="3 4">
    <name type="scientific">Thermothelomyces thermophilus (strain ATCC 42464 / BCRC 31852 / DSM 1799)</name>
    <name type="common">Sporotrichum thermophile</name>
    <dbReference type="NCBI Taxonomy" id="573729"/>
    <lineage>
        <taxon>Eukaryota</taxon>
        <taxon>Fungi</taxon>
        <taxon>Dikarya</taxon>
        <taxon>Ascomycota</taxon>
        <taxon>Pezizomycotina</taxon>
        <taxon>Sordariomycetes</taxon>
        <taxon>Sordariomycetidae</taxon>
        <taxon>Sordariales</taxon>
        <taxon>Chaetomiaceae</taxon>
        <taxon>Thermothelomyces</taxon>
    </lineage>
</organism>
<proteinExistence type="predicted"/>
<dbReference type="eggNOG" id="ENOG502SJ3Q">
    <property type="taxonomic scope" value="Eukaryota"/>
</dbReference>
<dbReference type="OMA" id="HVLGHWD"/>
<dbReference type="HOGENOM" id="CLU_035244_0_0_1"/>
<evidence type="ECO:0000256" key="2">
    <source>
        <dbReference type="SAM" id="Phobius"/>
    </source>
</evidence>
<dbReference type="KEGG" id="mtm:MYCTH_2305993"/>
<dbReference type="RefSeq" id="XP_003663810.1">
    <property type="nucleotide sequence ID" value="XM_003663762.1"/>
</dbReference>
<evidence type="ECO:0000313" key="4">
    <source>
        <dbReference type="Proteomes" id="UP000007322"/>
    </source>
</evidence>
<keyword evidence="2" id="KW-0812">Transmembrane</keyword>
<dbReference type="PANTHER" id="PTHR35895:SF2">
    <property type="match status" value="1"/>
</dbReference>
<dbReference type="InterPro" id="IPR022185">
    <property type="entry name" value="DUF3712"/>
</dbReference>
<name>G2QGF1_THET4</name>
<dbReference type="Pfam" id="PF12505">
    <property type="entry name" value="DUF3712"/>
    <property type="match status" value="1"/>
</dbReference>